<dbReference type="InterPro" id="IPR002110">
    <property type="entry name" value="Ankyrin_rpt"/>
</dbReference>
<dbReference type="SUPFAM" id="SSF48403">
    <property type="entry name" value="Ankyrin repeat"/>
    <property type="match status" value="1"/>
</dbReference>
<dbReference type="EMBL" id="JACTNZ010000002">
    <property type="protein sequence ID" value="KAG5563245.1"/>
    <property type="molecule type" value="Genomic_DNA"/>
</dbReference>
<dbReference type="SMART" id="SM00248">
    <property type="entry name" value="ANK"/>
    <property type="match status" value="1"/>
</dbReference>
<proteinExistence type="predicted"/>
<sequence length="94" mass="10294">MNEIEEVGRRLKDAYLSGSVAALEALIEDDELILDQVSSLTGFFINDSTPLHVAALRGHLDFAKALLTRKPELAIELDSSWSSALHLACTKGHF</sequence>
<gene>
    <name evidence="2" type="ORF">RHGRI_005859</name>
</gene>
<dbReference type="PANTHER" id="PTHR24128">
    <property type="entry name" value="HOMEOBOX PROTEIN WARIAI"/>
    <property type="match status" value="1"/>
</dbReference>
<comment type="caution">
    <text evidence="2">The sequence shown here is derived from an EMBL/GenBank/DDBJ whole genome shotgun (WGS) entry which is preliminary data.</text>
</comment>
<organism evidence="2 3">
    <name type="scientific">Rhododendron griersonianum</name>
    <dbReference type="NCBI Taxonomy" id="479676"/>
    <lineage>
        <taxon>Eukaryota</taxon>
        <taxon>Viridiplantae</taxon>
        <taxon>Streptophyta</taxon>
        <taxon>Embryophyta</taxon>
        <taxon>Tracheophyta</taxon>
        <taxon>Spermatophyta</taxon>
        <taxon>Magnoliopsida</taxon>
        <taxon>eudicotyledons</taxon>
        <taxon>Gunneridae</taxon>
        <taxon>Pentapetalae</taxon>
        <taxon>asterids</taxon>
        <taxon>Ericales</taxon>
        <taxon>Ericaceae</taxon>
        <taxon>Ericoideae</taxon>
        <taxon>Rhodoreae</taxon>
        <taxon>Rhododendron</taxon>
    </lineage>
</organism>
<dbReference type="PROSITE" id="PS50297">
    <property type="entry name" value="ANK_REP_REGION"/>
    <property type="match status" value="1"/>
</dbReference>
<dbReference type="InterPro" id="IPR036770">
    <property type="entry name" value="Ankyrin_rpt-contain_sf"/>
</dbReference>
<keyword evidence="1" id="KW-0040">ANK repeat</keyword>
<evidence type="ECO:0000256" key="1">
    <source>
        <dbReference type="PROSITE-ProRule" id="PRU00023"/>
    </source>
</evidence>
<feature type="repeat" description="ANK" evidence="1">
    <location>
        <begin position="46"/>
        <end position="78"/>
    </location>
</feature>
<dbReference type="PANTHER" id="PTHR24128:SF101">
    <property type="entry name" value="ANKYRIN REPEAT-CONTAINING PROTEIN BDA1-LIKE"/>
    <property type="match status" value="1"/>
</dbReference>
<dbReference type="PROSITE" id="PS50088">
    <property type="entry name" value="ANK_REPEAT"/>
    <property type="match status" value="1"/>
</dbReference>
<accession>A0AAV6LDQ5</accession>
<evidence type="ECO:0000313" key="2">
    <source>
        <dbReference type="EMBL" id="KAG5563245.1"/>
    </source>
</evidence>
<evidence type="ECO:0000313" key="3">
    <source>
        <dbReference type="Proteomes" id="UP000823749"/>
    </source>
</evidence>
<dbReference type="AlphaFoldDB" id="A0AAV6LDQ5"/>
<protein>
    <submittedName>
        <fullName evidence="2">Uncharacterized protein</fullName>
    </submittedName>
</protein>
<keyword evidence="3" id="KW-1185">Reference proteome</keyword>
<dbReference type="Gene3D" id="1.25.40.20">
    <property type="entry name" value="Ankyrin repeat-containing domain"/>
    <property type="match status" value="1"/>
</dbReference>
<name>A0AAV6LDQ5_9ERIC</name>
<dbReference type="Proteomes" id="UP000823749">
    <property type="component" value="Chromosome 2"/>
</dbReference>
<dbReference type="Pfam" id="PF12796">
    <property type="entry name" value="Ank_2"/>
    <property type="match status" value="1"/>
</dbReference>
<reference evidence="2" key="1">
    <citation type="submission" date="2020-08" db="EMBL/GenBank/DDBJ databases">
        <title>Plant Genome Project.</title>
        <authorList>
            <person name="Zhang R.-G."/>
        </authorList>
    </citation>
    <scope>NUCLEOTIDE SEQUENCE</scope>
    <source>
        <strain evidence="2">WSP0</strain>
        <tissue evidence="2">Leaf</tissue>
    </source>
</reference>